<evidence type="ECO:0000313" key="1">
    <source>
        <dbReference type="EMBL" id="MBC5650955.1"/>
    </source>
</evidence>
<evidence type="ECO:0000313" key="2">
    <source>
        <dbReference type="Proteomes" id="UP000652847"/>
    </source>
</evidence>
<dbReference type="EMBL" id="JACOOT010000017">
    <property type="protein sequence ID" value="MBC5650955.1"/>
    <property type="molecule type" value="Genomic_DNA"/>
</dbReference>
<name>A0A8I0AHT9_9FIRM</name>
<sequence>MVSKRKYFSIVIMMLVLLFLFQFSVVMRDQQNAYDTNSYFSPKAADGKNEWKASAQEGTEAFEKRKKIVFIGDESCDMAVAVSRWCTYAKREICFEKSASDLKERAEELPEMIILESEKRAIGNDLKALKKMESQGVIVVFGCLENPELIQAIPKLMDFLGIKKVAANESTLTGVKLFDGLLLGGSVVYEAGKEEDEKERQDLQLKVPWYQLGSGTTTYMMGLLNESSGENVRNEELPSLIWRNGLNNSSVFAVVGDYMKDSTALGLLDGMLAEGSEYTLYPVVNAQNLSMVNFPVFADENNEEMQKLYSQSMTGIARDIMWSSLISIVEKSGRKMTCFIQPQADYEDSIEPDAQNLKFYLQQMKEQNAEAGLSLQYQNTASFEEKLKKDDEFFQNENSSYIYGTAFTEAKNINSVLQLENTELLKNVSTLICEYTEEKPVLSYCSDFVTLQSVTSDGMNYTYSDDIRMRSIQSALGYTNVMLNMYDIFWPQKDTDRWEIMQKRFSSNLLTYWKEFSCFASTTLSESNTRTRTFLNLDYSEQREENKIILQTSLAGSWFILRTHGEEIADIQGGSQIKIQEDAYLICAEDTTVEIKLQERWRKK</sequence>
<gene>
    <name evidence="1" type="ORF">H8S54_07530</name>
</gene>
<dbReference type="Proteomes" id="UP000652847">
    <property type="component" value="Unassembled WGS sequence"/>
</dbReference>
<dbReference type="RefSeq" id="WP_186901209.1">
    <property type="nucleotide sequence ID" value="NZ_JACOOT010000017.1"/>
</dbReference>
<keyword evidence="2" id="KW-1185">Reference proteome</keyword>
<dbReference type="InterPro" id="IPR018695">
    <property type="entry name" value="DUF2194"/>
</dbReference>
<proteinExistence type="predicted"/>
<comment type="caution">
    <text evidence="1">The sequence shown here is derived from an EMBL/GenBank/DDBJ whole genome shotgun (WGS) entry which is preliminary data.</text>
</comment>
<protein>
    <submittedName>
        <fullName evidence="1">DUF2194 domain-containing protein</fullName>
    </submittedName>
</protein>
<organism evidence="1 2">
    <name type="scientific">Blautia segnis</name>
    <dbReference type="NCBI Taxonomy" id="2763030"/>
    <lineage>
        <taxon>Bacteria</taxon>
        <taxon>Bacillati</taxon>
        <taxon>Bacillota</taxon>
        <taxon>Clostridia</taxon>
        <taxon>Lachnospirales</taxon>
        <taxon>Lachnospiraceae</taxon>
        <taxon>Blautia</taxon>
    </lineage>
</organism>
<accession>A0A8I0AHT9</accession>
<dbReference type="Pfam" id="PF09960">
    <property type="entry name" value="DUF2194"/>
    <property type="match status" value="1"/>
</dbReference>
<reference evidence="1 2" key="1">
    <citation type="submission" date="2020-08" db="EMBL/GenBank/DDBJ databases">
        <title>Genome public.</title>
        <authorList>
            <person name="Liu C."/>
            <person name="Sun Q."/>
        </authorList>
    </citation>
    <scope>NUCLEOTIDE SEQUENCE [LARGE SCALE GENOMIC DNA]</scope>
    <source>
        <strain evidence="1 2">BX17</strain>
    </source>
</reference>
<dbReference type="AlphaFoldDB" id="A0A8I0AHT9"/>